<dbReference type="GO" id="GO:0019843">
    <property type="term" value="F:rRNA binding"/>
    <property type="evidence" value="ECO:0007669"/>
    <property type="project" value="UniProtKB-UniRule"/>
</dbReference>
<dbReference type="HAMAP" id="MF_00360">
    <property type="entry name" value="Ribosomal_bS6"/>
    <property type="match status" value="1"/>
</dbReference>
<dbReference type="InParanoid" id="A0A146G965"/>
<dbReference type="Proteomes" id="UP000076023">
    <property type="component" value="Unassembled WGS sequence"/>
</dbReference>
<dbReference type="Pfam" id="PF01250">
    <property type="entry name" value="Ribosomal_S6"/>
    <property type="match status" value="1"/>
</dbReference>
<dbReference type="GO" id="GO:0005840">
    <property type="term" value="C:ribosome"/>
    <property type="evidence" value="ECO:0007669"/>
    <property type="project" value="UniProtKB-KW"/>
</dbReference>
<dbReference type="GO" id="GO:0006412">
    <property type="term" value="P:translation"/>
    <property type="evidence" value="ECO:0007669"/>
    <property type="project" value="UniProtKB-UniRule"/>
</dbReference>
<comment type="similarity">
    <text evidence="1 6">Belongs to the bacterial ribosomal protein bS6 family.</text>
</comment>
<keyword evidence="6" id="KW-0699">rRNA-binding</keyword>
<dbReference type="InterPro" id="IPR035980">
    <property type="entry name" value="Ribosomal_bS6_sf"/>
</dbReference>
<evidence type="ECO:0000256" key="2">
    <source>
        <dbReference type="ARBA" id="ARBA00022980"/>
    </source>
</evidence>
<dbReference type="Gene3D" id="3.30.70.60">
    <property type="match status" value="1"/>
</dbReference>
<dbReference type="InterPro" id="IPR014717">
    <property type="entry name" value="Transl_elong_EF1B/ribsomal_bS6"/>
</dbReference>
<organism evidence="7 8">
    <name type="scientific">Terrimicrobium sacchariphilum</name>
    <dbReference type="NCBI Taxonomy" id="690879"/>
    <lineage>
        <taxon>Bacteria</taxon>
        <taxon>Pseudomonadati</taxon>
        <taxon>Verrucomicrobiota</taxon>
        <taxon>Terrimicrobiia</taxon>
        <taxon>Terrimicrobiales</taxon>
        <taxon>Terrimicrobiaceae</taxon>
        <taxon>Terrimicrobium</taxon>
    </lineage>
</organism>
<dbReference type="RefSeq" id="WP_075079687.1">
    <property type="nucleotide sequence ID" value="NZ_BDCO01000002.1"/>
</dbReference>
<dbReference type="AlphaFoldDB" id="A0A146G965"/>
<dbReference type="InterPro" id="IPR020814">
    <property type="entry name" value="Ribosomal_S6_plastid/chlpt"/>
</dbReference>
<accession>A0A146G965</accession>
<evidence type="ECO:0000313" key="8">
    <source>
        <dbReference type="Proteomes" id="UP000076023"/>
    </source>
</evidence>
<evidence type="ECO:0000256" key="3">
    <source>
        <dbReference type="ARBA" id="ARBA00023274"/>
    </source>
</evidence>
<evidence type="ECO:0000256" key="4">
    <source>
        <dbReference type="ARBA" id="ARBA00035104"/>
    </source>
</evidence>
<evidence type="ECO:0000256" key="5">
    <source>
        <dbReference type="ARBA" id="ARBA00035294"/>
    </source>
</evidence>
<keyword evidence="2 6" id="KW-0689">Ribosomal protein</keyword>
<name>A0A146G965_TERSA</name>
<evidence type="ECO:0000256" key="6">
    <source>
        <dbReference type="HAMAP-Rule" id="MF_00360"/>
    </source>
</evidence>
<dbReference type="CDD" id="cd00473">
    <property type="entry name" value="bS6"/>
    <property type="match status" value="1"/>
</dbReference>
<dbReference type="SUPFAM" id="SSF54995">
    <property type="entry name" value="Ribosomal protein S6"/>
    <property type="match status" value="1"/>
</dbReference>
<reference evidence="8" key="1">
    <citation type="journal article" date="2017" name="Genome Announc.">
        <title>Draft Genome Sequence of Terrimicrobium sacchariphilum NM-5T, a Facultative Anaerobic Soil Bacterium of the Class Spartobacteria.</title>
        <authorList>
            <person name="Qiu Y.L."/>
            <person name="Tourlousse D.M."/>
            <person name="Matsuura N."/>
            <person name="Ohashi A."/>
            <person name="Sekiguchi Y."/>
        </authorList>
    </citation>
    <scope>NUCLEOTIDE SEQUENCE [LARGE SCALE GENOMIC DNA]</scope>
    <source>
        <strain evidence="8">NM-5</strain>
    </source>
</reference>
<dbReference type="OrthoDB" id="196782at2"/>
<evidence type="ECO:0000256" key="1">
    <source>
        <dbReference type="ARBA" id="ARBA00009512"/>
    </source>
</evidence>
<sequence length="101" mass="11639">MNKRYEALLALKTQEESAKDIIDRIEKLFKSEGAEVEQVQRLERRELSYEHDHQKSAYFVNIIFSAEPALIDKLRSKLKLDDDVAFQNYLVLSKKAAAPAA</sequence>
<proteinExistence type="inferred from homology"/>
<evidence type="ECO:0000313" key="7">
    <source>
        <dbReference type="EMBL" id="GAT34011.1"/>
    </source>
</evidence>
<dbReference type="GO" id="GO:0003735">
    <property type="term" value="F:structural constituent of ribosome"/>
    <property type="evidence" value="ECO:0007669"/>
    <property type="project" value="InterPro"/>
</dbReference>
<keyword evidence="8" id="KW-1185">Reference proteome</keyword>
<gene>
    <name evidence="6" type="primary">rpsF</name>
    <name evidence="7" type="ORF">TSACC_22433</name>
</gene>
<comment type="caution">
    <text evidence="7">The sequence shown here is derived from an EMBL/GenBank/DDBJ whole genome shotgun (WGS) entry which is preliminary data.</text>
</comment>
<comment type="function">
    <text evidence="4 6">Binds together with bS18 to 16S ribosomal RNA.</text>
</comment>
<keyword evidence="3 6" id="KW-0687">Ribonucleoprotein</keyword>
<dbReference type="STRING" id="690879.TSACC_22433"/>
<dbReference type="EMBL" id="BDCO01000002">
    <property type="protein sequence ID" value="GAT34011.1"/>
    <property type="molecule type" value="Genomic_DNA"/>
</dbReference>
<keyword evidence="6" id="KW-0694">RNA-binding</keyword>
<dbReference type="NCBIfam" id="TIGR00166">
    <property type="entry name" value="S6"/>
    <property type="match status" value="1"/>
</dbReference>
<dbReference type="GO" id="GO:1990904">
    <property type="term" value="C:ribonucleoprotein complex"/>
    <property type="evidence" value="ECO:0007669"/>
    <property type="project" value="UniProtKB-KW"/>
</dbReference>
<dbReference type="InterPro" id="IPR000529">
    <property type="entry name" value="Ribosomal_bS6"/>
</dbReference>
<protein>
    <recommendedName>
        <fullName evidence="5 6">Small ribosomal subunit protein bS6</fullName>
    </recommendedName>
</protein>